<dbReference type="InterPro" id="IPR015424">
    <property type="entry name" value="PyrdxlP-dep_Trfase"/>
</dbReference>
<keyword evidence="2" id="KW-0032">Aminotransferase</keyword>
<gene>
    <name evidence="2" type="ORF">HKB21_06550</name>
</gene>
<feature type="non-terminal residue" evidence="2">
    <location>
        <position position="1"/>
    </location>
</feature>
<protein>
    <submittedName>
        <fullName evidence="2">Aminotransferase class I/II-fold pyridoxal phosphate-dependent enzyme</fullName>
    </submittedName>
</protein>
<proteinExistence type="predicted"/>
<organism evidence="2 3">
    <name type="scientific">Vibrio parahaemolyticus</name>
    <dbReference type="NCBI Taxonomy" id="670"/>
    <lineage>
        <taxon>Bacteria</taxon>
        <taxon>Pseudomonadati</taxon>
        <taxon>Pseudomonadota</taxon>
        <taxon>Gammaproteobacteria</taxon>
        <taxon>Vibrionales</taxon>
        <taxon>Vibrionaceae</taxon>
        <taxon>Vibrio</taxon>
    </lineage>
</organism>
<dbReference type="SUPFAM" id="SSF53383">
    <property type="entry name" value="PLP-dependent transferases"/>
    <property type="match status" value="1"/>
</dbReference>
<comment type="caution">
    <text evidence="2">The sequence shown here is derived from an EMBL/GenBank/DDBJ whole genome shotgun (WGS) entry which is preliminary data.</text>
</comment>
<sequence length="83" mass="9241">RREKLSELSEVYRDSLSDLEGFVETQTSIKPFLIGESELALRVAGACRQNGIWVTAIRPPTVPKGTSRLRITLTANPTNEQVK</sequence>
<dbReference type="GO" id="GO:0008483">
    <property type="term" value="F:transaminase activity"/>
    <property type="evidence" value="ECO:0007669"/>
    <property type="project" value="UniProtKB-KW"/>
</dbReference>
<feature type="domain" description="Aminotransferase class I/classII large" evidence="1">
    <location>
        <begin position="1"/>
        <end position="83"/>
    </location>
</feature>
<evidence type="ECO:0000313" key="3">
    <source>
        <dbReference type="Proteomes" id="UP000555836"/>
    </source>
</evidence>
<dbReference type="GO" id="GO:0030170">
    <property type="term" value="F:pyridoxal phosphate binding"/>
    <property type="evidence" value="ECO:0007669"/>
    <property type="project" value="InterPro"/>
</dbReference>
<dbReference type="EMBL" id="JABCLD010000945">
    <property type="protein sequence ID" value="NMU25277.1"/>
    <property type="molecule type" value="Genomic_DNA"/>
</dbReference>
<dbReference type="Gene3D" id="3.90.1150.10">
    <property type="entry name" value="Aspartate Aminotransferase, domain 1"/>
    <property type="match status" value="1"/>
</dbReference>
<dbReference type="Proteomes" id="UP000555836">
    <property type="component" value="Unassembled WGS sequence"/>
</dbReference>
<feature type="non-terminal residue" evidence="2">
    <location>
        <position position="83"/>
    </location>
</feature>
<dbReference type="AlphaFoldDB" id="A0A7Y0X556"/>
<name>A0A7Y0X556_VIBPH</name>
<evidence type="ECO:0000259" key="1">
    <source>
        <dbReference type="Pfam" id="PF00155"/>
    </source>
</evidence>
<keyword evidence="2" id="KW-0808">Transferase</keyword>
<accession>A0A7Y0X556</accession>
<evidence type="ECO:0000313" key="2">
    <source>
        <dbReference type="EMBL" id="NMU25277.1"/>
    </source>
</evidence>
<dbReference type="InterPro" id="IPR004839">
    <property type="entry name" value="Aminotransferase_I/II_large"/>
</dbReference>
<dbReference type="Pfam" id="PF00155">
    <property type="entry name" value="Aminotran_1_2"/>
    <property type="match status" value="1"/>
</dbReference>
<reference evidence="2 3" key="1">
    <citation type="submission" date="2020-04" db="EMBL/GenBank/DDBJ databases">
        <title>Whole-genome sequencing of Vibrio spp. from China reveals different genetic environments of blaCTX-M-14 among diverse lineages.</title>
        <authorList>
            <person name="Zheng Z."/>
            <person name="Ye L."/>
            <person name="Chen S."/>
        </authorList>
    </citation>
    <scope>NUCLEOTIDE SEQUENCE [LARGE SCALE GENOMIC DNA]</scope>
    <source>
        <strain evidence="2 3">Vb0574</strain>
    </source>
</reference>
<dbReference type="InterPro" id="IPR015422">
    <property type="entry name" value="PyrdxlP-dep_Trfase_small"/>
</dbReference>